<comment type="similarity">
    <text evidence="7">Belongs to the TonB-dependent receptor family.</text>
</comment>
<keyword evidence="3 7" id="KW-1134">Transmembrane beta strand</keyword>
<dbReference type="EMBL" id="CP033912">
    <property type="protein sequence ID" value="AZA97439.1"/>
    <property type="molecule type" value="Genomic_DNA"/>
</dbReference>
<dbReference type="InterPro" id="IPR039426">
    <property type="entry name" value="TonB-dep_rcpt-like"/>
</dbReference>
<evidence type="ECO:0000256" key="2">
    <source>
        <dbReference type="ARBA" id="ARBA00022448"/>
    </source>
</evidence>
<dbReference type="InterPro" id="IPR036942">
    <property type="entry name" value="Beta-barrel_TonB_sf"/>
</dbReference>
<evidence type="ECO:0000256" key="5">
    <source>
        <dbReference type="ARBA" id="ARBA00023136"/>
    </source>
</evidence>
<dbReference type="InterPro" id="IPR012910">
    <property type="entry name" value="Plug_dom"/>
</dbReference>
<dbReference type="EMBL" id="CP033915">
    <property type="protein sequence ID" value="AZA85334.1"/>
    <property type="molecule type" value="Genomic_DNA"/>
</dbReference>
<reference evidence="11 12" key="1">
    <citation type="submission" date="2018-11" db="EMBL/GenBank/DDBJ databases">
        <title>Proposal to divide the Flavobacteriaceae and reorganize its genera based on Amino Acid Identity values calculated from whole genome sequences.</title>
        <authorList>
            <person name="Nicholson A.C."/>
            <person name="Gulvik C.A."/>
            <person name="Whitney A.M."/>
            <person name="Humrighouse B.W."/>
            <person name="Bell M."/>
            <person name="Holmes B."/>
            <person name="Steigerwalt A.G."/>
            <person name="Villarma A."/>
            <person name="Sheth M."/>
            <person name="Batra D."/>
            <person name="Pryor J."/>
            <person name="Bernardet J.-F."/>
            <person name="Hugo C."/>
            <person name="Kampfer P."/>
            <person name="Newman J."/>
            <person name="McQuiston J.R."/>
        </authorList>
    </citation>
    <scope>NUCLEOTIDE SEQUENCE [LARGE SCALE GENOMIC DNA]</scope>
    <source>
        <strain evidence="9 11">G0207</strain>
        <strain evidence="10 12">H5143</strain>
    </source>
</reference>
<proteinExistence type="inferred from homology"/>
<name>A0AAD0YAP2_9FLAO</name>
<evidence type="ECO:0000259" key="8">
    <source>
        <dbReference type="Pfam" id="PF07715"/>
    </source>
</evidence>
<accession>A0AAD0YAP2</accession>
<dbReference type="Proteomes" id="UP000281741">
    <property type="component" value="Chromosome"/>
</dbReference>
<evidence type="ECO:0000313" key="9">
    <source>
        <dbReference type="EMBL" id="AZA85334.1"/>
    </source>
</evidence>
<organism evidence="9 11">
    <name type="scientific">Chryseobacterium shandongense</name>
    <dbReference type="NCBI Taxonomy" id="1493872"/>
    <lineage>
        <taxon>Bacteria</taxon>
        <taxon>Pseudomonadati</taxon>
        <taxon>Bacteroidota</taxon>
        <taxon>Flavobacteriia</taxon>
        <taxon>Flavobacteriales</taxon>
        <taxon>Weeksellaceae</taxon>
        <taxon>Chryseobacterium group</taxon>
        <taxon>Chryseobacterium</taxon>
    </lineage>
</organism>
<evidence type="ECO:0000256" key="4">
    <source>
        <dbReference type="ARBA" id="ARBA00022692"/>
    </source>
</evidence>
<comment type="subcellular location">
    <subcellularLocation>
        <location evidence="1 7">Cell outer membrane</location>
        <topology evidence="1 7">Multi-pass membrane protein</topology>
    </subcellularLocation>
</comment>
<evidence type="ECO:0000256" key="3">
    <source>
        <dbReference type="ARBA" id="ARBA00022452"/>
    </source>
</evidence>
<keyword evidence="2 7" id="KW-0813">Transport</keyword>
<evidence type="ECO:0000313" key="11">
    <source>
        <dbReference type="Proteomes" id="UP000274073"/>
    </source>
</evidence>
<dbReference type="Gene3D" id="2.40.170.20">
    <property type="entry name" value="TonB-dependent receptor, beta-barrel domain"/>
    <property type="match status" value="1"/>
</dbReference>
<dbReference type="InterPro" id="IPR023996">
    <property type="entry name" value="TonB-dep_OMP_SusC/RagA"/>
</dbReference>
<dbReference type="Pfam" id="PF07715">
    <property type="entry name" value="Plug"/>
    <property type="match status" value="1"/>
</dbReference>
<dbReference type="SUPFAM" id="SSF56935">
    <property type="entry name" value="Porins"/>
    <property type="match status" value="1"/>
</dbReference>
<protein>
    <submittedName>
        <fullName evidence="9">SusC/RagA family TonB-linked outer membrane protein</fullName>
    </submittedName>
</protein>
<sequence>MSFCENMHNSHDKIQEKIGFFSTIMIVRIKNNYMKQRDLKYSCLIAVLYFGMNVNAQTTPNDTVSKEQKIEEVVMIGYGSQKKENITGSIGVISAKDLADRPNANALSSVQGKASGVQIFNSATPGSSPRVDIRGIGSLTGSTVYIVDGSITTDISYLNPQDIESMSILKDPASLAIFGAQAGNGAVIIKTKSGRGKKPTFNVSSYLGIKTVTNVPKMVNSDQYIELYNEKLMNDNGSSAGSISRANFPADTNWFKEVLRPSTINSNDFSASGSVGKLSYYGSVGYLEDEGNLDAGKGINSGSNFKRFTAKGNLSYKITDNITVGDNFTFSKMTTNIASNPLLNAYNAPPVYFPINPSTGDYQYFTLVTVNNPRAQLDLFRSQNRQQRMLNNVWAEVKFLKDFTFRSSLTNDNLNSSLYEYTPVMQYVPQPGKSSLVTRNSRNRDYVWDNTLTWKKAFGSHNLDILGGFSRTQNYYTQSYWNANNVMYDGTNGSLEIANGTDIFGYEYRPSLNVVPYKNRIESFFGRVNYDYAGKYLVNASIRRDGSSNFSSDDRVEIFPSVSAGWVISKEGFMSNQNIFNLLKLRGSWGRTGNPNVVRSYDNITSILNSGAYYGNAGYPAQTIDLLIDPTIGWEITTGKDIGVEMAFLNNKLKFEATYFDKDTKDVVYGIVQGTVSGASNWNNYVTNAFSFNNRGMELSVNYDTKLSETVRIGFYGNFTSLKNEITSVYGNSYLNTGVSLFGNPIVRLQAGQSVGSYYGYEVAGVFQTNAEAAASGQTGAKAGWFKFVDQDGNGVIDERDKTFLGSPVPKGTYGFGFNMNVSNFDFAIDFQGVFGNKIYNYNREQRFGNESWDLDFYNNRWNGPGTSNSYSMVTNNQSVILPSSFYVENGGYFRIRNIQVGYTLPKGFAKLPNFSRVRIYLSAQNPWTTFKYHGFSPEINNTDRVQMGIDNNIYPLSAIYTFGTNITF</sequence>
<keyword evidence="4 7" id="KW-0812">Transmembrane</keyword>
<dbReference type="Proteomes" id="UP000274073">
    <property type="component" value="Chromosome"/>
</dbReference>
<keyword evidence="6 7" id="KW-0998">Cell outer membrane</keyword>
<evidence type="ECO:0000313" key="12">
    <source>
        <dbReference type="Proteomes" id="UP000281741"/>
    </source>
</evidence>
<dbReference type="AlphaFoldDB" id="A0AAD0YAP2"/>
<dbReference type="InterPro" id="IPR023997">
    <property type="entry name" value="TonB-dep_OMP_SusC/RagA_CS"/>
</dbReference>
<dbReference type="InterPro" id="IPR037066">
    <property type="entry name" value="Plug_dom_sf"/>
</dbReference>
<dbReference type="Gene3D" id="2.170.130.10">
    <property type="entry name" value="TonB-dependent receptor, plug domain"/>
    <property type="match status" value="1"/>
</dbReference>
<keyword evidence="5 7" id="KW-0472">Membrane</keyword>
<evidence type="ECO:0000256" key="6">
    <source>
        <dbReference type="ARBA" id="ARBA00023237"/>
    </source>
</evidence>
<evidence type="ECO:0000256" key="1">
    <source>
        <dbReference type="ARBA" id="ARBA00004571"/>
    </source>
</evidence>
<dbReference type="PROSITE" id="PS52016">
    <property type="entry name" value="TONB_DEPENDENT_REC_3"/>
    <property type="match status" value="1"/>
</dbReference>
<dbReference type="NCBIfam" id="TIGR04056">
    <property type="entry name" value="OMP_RagA_SusC"/>
    <property type="match status" value="1"/>
</dbReference>
<feature type="domain" description="TonB-dependent receptor plug" evidence="8">
    <location>
        <begin position="83"/>
        <end position="186"/>
    </location>
</feature>
<dbReference type="NCBIfam" id="TIGR04057">
    <property type="entry name" value="SusC_RagA_signa"/>
    <property type="match status" value="1"/>
</dbReference>
<dbReference type="GO" id="GO:0009279">
    <property type="term" value="C:cell outer membrane"/>
    <property type="evidence" value="ECO:0007669"/>
    <property type="project" value="UniProtKB-SubCell"/>
</dbReference>
<evidence type="ECO:0000256" key="7">
    <source>
        <dbReference type="PROSITE-ProRule" id="PRU01360"/>
    </source>
</evidence>
<keyword evidence="12" id="KW-1185">Reference proteome</keyword>
<gene>
    <name evidence="9" type="ORF">EG349_00245</name>
    <name evidence="10" type="ORF">EG353_18720</name>
</gene>
<evidence type="ECO:0000313" key="10">
    <source>
        <dbReference type="EMBL" id="AZA97439.1"/>
    </source>
</evidence>